<evidence type="ECO:0000313" key="1">
    <source>
        <dbReference type="EMBL" id="EGQ26068.1"/>
    </source>
</evidence>
<reference evidence="1 2" key="1">
    <citation type="submission" date="2011-04" db="EMBL/GenBank/DDBJ databases">
        <authorList>
            <person name="Muzny D."/>
            <person name="Qin X."/>
            <person name="Deng J."/>
            <person name="Jiang H."/>
            <person name="Liu Y."/>
            <person name="Qu J."/>
            <person name="Song X.-Z."/>
            <person name="Zhang L."/>
            <person name="Thornton R."/>
            <person name="Coyle M."/>
            <person name="Francisco L."/>
            <person name="Jackson L."/>
            <person name="Javaid M."/>
            <person name="Korchina V."/>
            <person name="Kovar C."/>
            <person name="Mata R."/>
            <person name="Mathew T."/>
            <person name="Ngo R."/>
            <person name="Nguyen L."/>
            <person name="Nguyen N."/>
            <person name="Okwuonu G."/>
            <person name="Ongeri F."/>
            <person name="Pham C."/>
            <person name="Simmons D."/>
            <person name="Wilczek-Boney K."/>
            <person name="Hale W."/>
            <person name="Jakkamsetti A."/>
            <person name="Pham P."/>
            <person name="Ruth R."/>
            <person name="San Lucas F."/>
            <person name="Warren J."/>
            <person name="Zhang J."/>
            <person name="Zhao Z."/>
            <person name="Zhou C."/>
            <person name="Zhu D."/>
            <person name="Lee S."/>
            <person name="Bess C."/>
            <person name="Blankenburg K."/>
            <person name="Forbes L."/>
            <person name="Fu Q."/>
            <person name="Gubbala S."/>
            <person name="Hirani K."/>
            <person name="Jayaseelan J.C."/>
            <person name="Lara F."/>
            <person name="Munidasa M."/>
            <person name="Palculict T."/>
            <person name="Patil S."/>
            <person name="Pu L.-L."/>
            <person name="Saada N."/>
            <person name="Tang L."/>
            <person name="Weissenberger G."/>
            <person name="Zhu Y."/>
            <person name="Hemphill L."/>
            <person name="Shang Y."/>
            <person name="Youmans B."/>
            <person name="Ayvaz T."/>
            <person name="Ross M."/>
            <person name="Santibanez J."/>
            <person name="Aqrawi P."/>
            <person name="Gross S."/>
            <person name="Joshi V."/>
            <person name="Fowler G."/>
            <person name="Nazareth L."/>
            <person name="Reid J."/>
            <person name="Worley K."/>
            <person name="Petrosino J."/>
            <person name="Highlander S."/>
            <person name="Gibbs R."/>
        </authorList>
    </citation>
    <scope>NUCLEOTIDE SEQUENCE [LARGE SCALE GENOMIC DNA]</scope>
    <source>
        <strain evidence="1 2">2681</strain>
    </source>
</reference>
<gene>
    <name evidence="1" type="ORF">HMPREF9372_1935</name>
</gene>
<dbReference type="AlphaFoldDB" id="F9DT04"/>
<dbReference type="Proteomes" id="UP000005316">
    <property type="component" value="Unassembled WGS sequence"/>
</dbReference>
<dbReference type="HOGENOM" id="CLU_2620284_0_0_9"/>
<comment type="caution">
    <text evidence="1">The sequence shown here is derived from an EMBL/GenBank/DDBJ whole genome shotgun (WGS) entry which is preliminary data.</text>
</comment>
<evidence type="ECO:0000313" key="2">
    <source>
        <dbReference type="Proteomes" id="UP000005316"/>
    </source>
</evidence>
<keyword evidence="1" id="KW-0238">DNA-binding</keyword>
<name>F9DT04_9BACL</name>
<protein>
    <submittedName>
        <fullName evidence="1">Single-stranded DNA-binding protein</fullName>
    </submittedName>
</protein>
<dbReference type="GO" id="GO:0003677">
    <property type="term" value="F:DNA binding"/>
    <property type="evidence" value="ECO:0007669"/>
    <property type="project" value="UniProtKB-KW"/>
</dbReference>
<organism evidence="1 2">
    <name type="scientific">Sporosarcina newyorkensis 2681</name>
    <dbReference type="NCBI Taxonomy" id="1027292"/>
    <lineage>
        <taxon>Bacteria</taxon>
        <taxon>Bacillati</taxon>
        <taxon>Bacillota</taxon>
        <taxon>Bacilli</taxon>
        <taxon>Bacillales</taxon>
        <taxon>Caryophanaceae</taxon>
        <taxon>Sporosarcina</taxon>
    </lineage>
</organism>
<proteinExistence type="predicted"/>
<accession>F9DT04</accession>
<dbReference type="OrthoDB" id="2663654at2"/>
<sequence length="78" mass="8648">MKQIGGGKDCALTWGGLTDTPSTLGNLSSDGQLNRQKSAEAIVPFDLENEWEGPNSRERTTAWHSVICDDHREPKRHT</sequence>
<dbReference type="EMBL" id="AFPZ01000062">
    <property type="protein sequence ID" value="EGQ26068.1"/>
    <property type="molecule type" value="Genomic_DNA"/>
</dbReference>